<name>A0AAE7X219_9CAUD</name>
<accession>A0AAE7X219</accession>
<organism evidence="1 2">
    <name type="scientific">Erwinia phage AH04</name>
    <dbReference type="NCBI Taxonomy" id="2869569"/>
    <lineage>
        <taxon>Viruses</taxon>
        <taxon>Duplodnaviria</taxon>
        <taxon>Heunggongvirae</taxon>
        <taxon>Uroviricota</taxon>
        <taxon>Caudoviricetes</taxon>
        <taxon>Chimalliviridae</taxon>
        <taxon>Meadowvirus</taxon>
        <taxon>Meadowvirus AH04</taxon>
    </lineage>
</organism>
<dbReference type="GeneID" id="77944151"/>
<dbReference type="Proteomes" id="UP000827517">
    <property type="component" value="Segment"/>
</dbReference>
<gene>
    <name evidence="1" type="primary">273</name>
    <name evidence="1" type="ORF">AH04_273</name>
</gene>
<dbReference type="EMBL" id="MZ501267">
    <property type="protein sequence ID" value="QZA70746.1"/>
    <property type="molecule type" value="Genomic_DNA"/>
</dbReference>
<evidence type="ECO:0000313" key="1">
    <source>
        <dbReference type="EMBL" id="QZA70746.1"/>
    </source>
</evidence>
<dbReference type="RefSeq" id="YP_010668027.1">
    <property type="nucleotide sequence ID" value="NC_070952.1"/>
</dbReference>
<dbReference type="KEGG" id="vg:77944151"/>
<evidence type="ECO:0000313" key="2">
    <source>
        <dbReference type="Proteomes" id="UP000827517"/>
    </source>
</evidence>
<keyword evidence="2" id="KW-1185">Reference proteome</keyword>
<sequence>MVDCDLPDCQFDPIDQRDGSDKHYIRAVSSRRSGKYLVRNLEHIAIALDILQVAKCVESIGDSEGVDSKLLQGRNINVIFGIKGNGTWAGYRQYVLDKYNIDMGPVPENAQRPYSVTIEVTIHNWLNGEPLLFY</sequence>
<protein>
    <submittedName>
        <fullName evidence="1">Uncharacterized protein</fullName>
    </submittedName>
</protein>
<reference evidence="1" key="1">
    <citation type="submission" date="2021-07" db="EMBL/GenBank/DDBJ databases">
        <authorList>
            <person name="Roth S.J."/>
            <person name="Krukonis G.P."/>
            <person name="Delesalle V.A."/>
        </authorList>
    </citation>
    <scope>NUCLEOTIDE SEQUENCE</scope>
</reference>
<proteinExistence type="predicted"/>